<dbReference type="Pfam" id="PF13193">
    <property type="entry name" value="AMP-binding_C"/>
    <property type="match status" value="1"/>
</dbReference>
<reference evidence="4" key="1">
    <citation type="submission" date="2020-05" db="EMBL/GenBank/DDBJ databases">
        <title>Novel species in genus Nocardioides.</title>
        <authorList>
            <person name="Zhang G."/>
        </authorList>
    </citation>
    <scope>NUCLEOTIDE SEQUENCE [LARGE SCALE GENOMIC DNA]</scope>
    <source>
        <strain evidence="4">zg-1050</strain>
    </source>
</reference>
<accession>A0A6M8J443</accession>
<dbReference type="InterPro" id="IPR045851">
    <property type="entry name" value="AMP-bd_C_sf"/>
</dbReference>
<dbReference type="Gene3D" id="3.40.50.12780">
    <property type="entry name" value="N-terminal domain of ligase-like"/>
    <property type="match status" value="1"/>
</dbReference>
<dbReference type="InterPro" id="IPR000873">
    <property type="entry name" value="AMP-dep_synth/lig_dom"/>
</dbReference>
<dbReference type="AlphaFoldDB" id="A0A6M8J443"/>
<dbReference type="NCBIfam" id="NF003417">
    <property type="entry name" value="PRK04813.1"/>
    <property type="match status" value="1"/>
</dbReference>
<keyword evidence="4" id="KW-1185">Reference proteome</keyword>
<dbReference type="NCBIfam" id="TIGR01733">
    <property type="entry name" value="AA-adenyl-dom"/>
    <property type="match status" value="1"/>
</dbReference>
<dbReference type="InterPro" id="IPR042099">
    <property type="entry name" value="ANL_N_sf"/>
</dbReference>
<dbReference type="Pfam" id="PF00501">
    <property type="entry name" value="AMP-binding"/>
    <property type="match status" value="1"/>
</dbReference>
<dbReference type="KEGG" id="bwa:HLV38_04000"/>
<dbReference type="InterPro" id="IPR020845">
    <property type="entry name" value="AMP-binding_CS"/>
</dbReference>
<keyword evidence="3" id="KW-0436">Ligase</keyword>
<dbReference type="PANTHER" id="PTHR45527">
    <property type="entry name" value="NONRIBOSOMAL PEPTIDE SYNTHETASE"/>
    <property type="match status" value="1"/>
</dbReference>
<dbReference type="InterPro" id="IPR025110">
    <property type="entry name" value="AMP-bd_C"/>
</dbReference>
<dbReference type="GO" id="GO:0016874">
    <property type="term" value="F:ligase activity"/>
    <property type="evidence" value="ECO:0007669"/>
    <property type="project" value="UniProtKB-KW"/>
</dbReference>
<feature type="domain" description="AMP-binding enzyme C-terminal" evidence="2">
    <location>
        <begin position="441"/>
        <end position="522"/>
    </location>
</feature>
<dbReference type="SUPFAM" id="SSF56801">
    <property type="entry name" value="Acetyl-CoA synthetase-like"/>
    <property type="match status" value="1"/>
</dbReference>
<protein>
    <submittedName>
        <fullName evidence="3">D-alanine--poly(Phosphoribitol) ligase subunit DltA</fullName>
        <ecNumber evidence="3">6.1.1.13</ecNumber>
    </submittedName>
</protein>
<dbReference type="GO" id="GO:0005737">
    <property type="term" value="C:cytoplasm"/>
    <property type="evidence" value="ECO:0007669"/>
    <property type="project" value="TreeGrafter"/>
</dbReference>
<evidence type="ECO:0000259" key="2">
    <source>
        <dbReference type="Pfam" id="PF13193"/>
    </source>
</evidence>
<dbReference type="PANTHER" id="PTHR45527:SF1">
    <property type="entry name" value="FATTY ACID SYNTHASE"/>
    <property type="match status" value="1"/>
</dbReference>
<organism evidence="3 4">
    <name type="scientific">Berryella wangjianweii</name>
    <dbReference type="NCBI Taxonomy" id="2734634"/>
    <lineage>
        <taxon>Bacteria</taxon>
        <taxon>Bacillati</taxon>
        <taxon>Actinomycetota</taxon>
        <taxon>Coriobacteriia</taxon>
        <taxon>Eggerthellales</taxon>
        <taxon>Eggerthellaceae</taxon>
        <taxon>Berryella</taxon>
    </lineage>
</organism>
<name>A0A6M8J443_9ACTN</name>
<evidence type="ECO:0000313" key="3">
    <source>
        <dbReference type="EMBL" id="QKF07373.1"/>
    </source>
</evidence>
<dbReference type="EMBL" id="CP053716">
    <property type="protein sequence ID" value="QKF07373.1"/>
    <property type="molecule type" value="Genomic_DNA"/>
</dbReference>
<evidence type="ECO:0000259" key="1">
    <source>
        <dbReference type="Pfam" id="PF00501"/>
    </source>
</evidence>
<proteinExistence type="predicted"/>
<dbReference type="InterPro" id="IPR010071">
    <property type="entry name" value="AA_adenyl_dom"/>
</dbReference>
<sequence>MTAENDASILLERTLDTARRTPLAPAYHMTGQPTCTYEQLWTDAGILARRIEEHAAPGMPLIVLGHKSHLMIAAFLACMRTGHAYVPVDAELPAARVADIAAQLDNPLVLCAEPADADVRAALCRATLLDAVAETSAARAAGATAEAPDAFDEAERASWLHGDDTQYIIFTSGSTGKPKGIEVSVSNVNRFAAWMTTFPVVRAGGACFLDQAPYSFDLSVYQLVGALATGGCLHAVPSRLTGDHAALFADIRTAGVHVWVSTPSFADLCLVDPGFDRQVLPATELFLFCGETLHHRTARTLAARFAGAAVANTYGPTESTVAITYVEITDAHLENPQPLPVGAARPGTELRIVDPESGAPVESGSSGEIVIAGDTVAKGYYRRPDLTAAAFFDTVLSDGTATRAFRTGDGGHLDEDGMLHYEGRLDLLVKMNGFRIELGDVESNLTALPEVSQAAVVPVERAGRVRSLRAFVVPAADALDEPTDPEQLTQRVRDGLASRVPAYMMPRTVCLIDRMPLNANGKVDRAALKARGV</sequence>
<dbReference type="GO" id="GO:0031177">
    <property type="term" value="F:phosphopantetheine binding"/>
    <property type="evidence" value="ECO:0007669"/>
    <property type="project" value="TreeGrafter"/>
</dbReference>
<dbReference type="GO" id="GO:0043041">
    <property type="term" value="P:amino acid activation for nonribosomal peptide biosynthetic process"/>
    <property type="evidence" value="ECO:0007669"/>
    <property type="project" value="TreeGrafter"/>
</dbReference>
<dbReference type="RefSeq" id="WP_173164477.1">
    <property type="nucleotide sequence ID" value="NZ_CP053716.1"/>
</dbReference>
<dbReference type="EC" id="6.1.1.13" evidence="3"/>
<dbReference type="PROSITE" id="PS00455">
    <property type="entry name" value="AMP_BINDING"/>
    <property type="match status" value="1"/>
</dbReference>
<dbReference type="GO" id="GO:0044550">
    <property type="term" value="P:secondary metabolite biosynthetic process"/>
    <property type="evidence" value="ECO:0007669"/>
    <property type="project" value="TreeGrafter"/>
</dbReference>
<evidence type="ECO:0000313" key="4">
    <source>
        <dbReference type="Proteomes" id="UP000503297"/>
    </source>
</evidence>
<dbReference type="Proteomes" id="UP000503297">
    <property type="component" value="Chromosome"/>
</dbReference>
<dbReference type="Gene3D" id="3.30.300.30">
    <property type="match status" value="1"/>
</dbReference>
<feature type="domain" description="AMP-dependent synthetase/ligase" evidence="1">
    <location>
        <begin position="17"/>
        <end position="381"/>
    </location>
</feature>
<gene>
    <name evidence="3" type="primary">dltA</name>
    <name evidence="3" type="ORF">HLV38_04000</name>
</gene>